<dbReference type="Pfam" id="PF13912">
    <property type="entry name" value="zf-C2H2_6"/>
    <property type="match status" value="2"/>
</dbReference>
<dbReference type="Pfam" id="PF23611">
    <property type="entry name" value="zf-C2H2_16"/>
    <property type="match status" value="1"/>
</dbReference>
<dbReference type="Proteomes" id="UP000034805">
    <property type="component" value="Unassembled WGS sequence"/>
</dbReference>
<gene>
    <name evidence="11" type="ORF">Z043_109751</name>
</gene>
<dbReference type="PANTHER" id="PTHR24403:SF72">
    <property type="entry name" value="ZINC FINGER PROTEIN 142"/>
    <property type="match status" value="1"/>
</dbReference>
<evidence type="ECO:0000256" key="1">
    <source>
        <dbReference type="ARBA" id="ARBA00004123"/>
    </source>
</evidence>
<dbReference type="GO" id="GO:0003677">
    <property type="term" value="F:DNA binding"/>
    <property type="evidence" value="ECO:0007669"/>
    <property type="project" value="UniProtKB-KW"/>
</dbReference>
<feature type="region of interest" description="Disordered" evidence="9">
    <location>
        <begin position="165"/>
        <end position="251"/>
    </location>
</feature>
<dbReference type="FunFam" id="3.30.160.60:FF:001062">
    <property type="entry name" value="Zinc finger protein 142"/>
    <property type="match status" value="1"/>
</dbReference>
<evidence type="ECO:0000313" key="11">
    <source>
        <dbReference type="EMBL" id="KPP71351.1"/>
    </source>
</evidence>
<feature type="domain" description="C2H2-type" evidence="10">
    <location>
        <begin position="505"/>
        <end position="532"/>
    </location>
</feature>
<protein>
    <submittedName>
        <fullName evidence="11">Zinc finger protein 142-like</fullName>
    </submittedName>
</protein>
<dbReference type="Pfam" id="PF23574">
    <property type="entry name" value="zf-C2H2_ZNF142_18"/>
    <property type="match status" value="1"/>
</dbReference>
<keyword evidence="7" id="KW-0539">Nucleus</keyword>
<dbReference type="InterPro" id="IPR057829">
    <property type="entry name" value="Znf_C2H2_ZN142_21/23"/>
</dbReference>
<feature type="compositionally biased region" description="Acidic residues" evidence="9">
    <location>
        <begin position="211"/>
        <end position="222"/>
    </location>
</feature>
<feature type="domain" description="C2H2-type" evidence="10">
    <location>
        <begin position="1561"/>
        <end position="1588"/>
    </location>
</feature>
<evidence type="ECO:0000256" key="7">
    <source>
        <dbReference type="ARBA" id="ARBA00023242"/>
    </source>
</evidence>
<keyword evidence="4 8" id="KW-0863">Zinc-finger</keyword>
<dbReference type="GO" id="GO:0005634">
    <property type="term" value="C:nucleus"/>
    <property type="evidence" value="ECO:0007669"/>
    <property type="project" value="UniProtKB-SubCell"/>
</dbReference>
<dbReference type="InterPro" id="IPR056438">
    <property type="entry name" value="Znf-C2H2_CTCF"/>
</dbReference>
<dbReference type="FunFam" id="3.30.160.60:FF:001127">
    <property type="entry name" value="Zinc finger protein 142"/>
    <property type="match status" value="1"/>
</dbReference>
<dbReference type="Gene3D" id="3.30.160.60">
    <property type="entry name" value="Classic Zinc Finger"/>
    <property type="match status" value="19"/>
</dbReference>
<comment type="subcellular location">
    <subcellularLocation>
        <location evidence="1">Nucleus</location>
    </subcellularLocation>
</comment>
<dbReference type="PROSITE" id="PS50157">
    <property type="entry name" value="ZINC_FINGER_C2H2_2"/>
    <property type="match status" value="21"/>
</dbReference>
<dbReference type="FunFam" id="3.30.160.60:FF:002871">
    <property type="entry name" value="Zinc finger protein 142"/>
    <property type="match status" value="1"/>
</dbReference>
<dbReference type="InterPro" id="IPR050688">
    <property type="entry name" value="Zinc_finger/UBP_domain"/>
</dbReference>
<feature type="domain" description="C2H2-type" evidence="10">
    <location>
        <begin position="1361"/>
        <end position="1389"/>
    </location>
</feature>
<dbReference type="FunFam" id="3.30.160.60:FF:001033">
    <property type="entry name" value="Zinc finger protein 142"/>
    <property type="match status" value="1"/>
</dbReference>
<feature type="domain" description="C2H2-type" evidence="10">
    <location>
        <begin position="152"/>
        <end position="179"/>
    </location>
</feature>
<keyword evidence="6" id="KW-0238">DNA-binding</keyword>
<feature type="domain" description="C2H2-type" evidence="10">
    <location>
        <begin position="561"/>
        <end position="588"/>
    </location>
</feature>
<evidence type="ECO:0000256" key="6">
    <source>
        <dbReference type="ARBA" id="ARBA00023125"/>
    </source>
</evidence>
<evidence type="ECO:0000313" key="12">
    <source>
        <dbReference type="Proteomes" id="UP000034805"/>
    </source>
</evidence>
<dbReference type="EMBL" id="JARO02003017">
    <property type="protein sequence ID" value="KPP71351.1"/>
    <property type="molecule type" value="Genomic_DNA"/>
</dbReference>
<feature type="compositionally biased region" description="Acidic residues" evidence="9">
    <location>
        <begin position="1145"/>
        <end position="1159"/>
    </location>
</feature>
<feature type="region of interest" description="Disordered" evidence="9">
    <location>
        <begin position="1668"/>
        <end position="1701"/>
    </location>
</feature>
<feature type="domain" description="C2H2-type" evidence="10">
    <location>
        <begin position="295"/>
        <end position="322"/>
    </location>
</feature>
<dbReference type="FunFam" id="3.30.160.60:FF:004680">
    <property type="match status" value="1"/>
</dbReference>
<dbReference type="FunFam" id="3.30.160.60:FF:000446">
    <property type="entry name" value="Zinc finger protein"/>
    <property type="match status" value="1"/>
</dbReference>
<feature type="region of interest" description="Disordered" evidence="9">
    <location>
        <begin position="1055"/>
        <end position="1095"/>
    </location>
</feature>
<evidence type="ECO:0000259" key="10">
    <source>
        <dbReference type="PROSITE" id="PS50157"/>
    </source>
</evidence>
<dbReference type="Pfam" id="PF23612">
    <property type="entry name" value="zf-C2H2_ZN142"/>
    <property type="match status" value="2"/>
</dbReference>
<dbReference type="FunFam" id="3.30.160.60:FF:001208">
    <property type="entry name" value="Zinc finger protein 142"/>
    <property type="match status" value="1"/>
</dbReference>
<feature type="domain" description="C2H2-type" evidence="10">
    <location>
        <begin position="533"/>
        <end position="560"/>
    </location>
</feature>
<feature type="compositionally biased region" description="Basic and acidic residues" evidence="9">
    <location>
        <begin position="1668"/>
        <end position="1680"/>
    </location>
</feature>
<dbReference type="Pfam" id="PF00096">
    <property type="entry name" value="zf-C2H2"/>
    <property type="match status" value="1"/>
</dbReference>
<keyword evidence="5" id="KW-0862">Zinc</keyword>
<feature type="domain" description="C2H2-type" evidence="10">
    <location>
        <begin position="1589"/>
        <end position="1616"/>
    </location>
</feature>
<dbReference type="PROSITE" id="PS00028">
    <property type="entry name" value="ZINC_FINGER_C2H2_1"/>
    <property type="match status" value="17"/>
</dbReference>
<feature type="domain" description="C2H2-type" evidence="10">
    <location>
        <begin position="360"/>
        <end position="382"/>
    </location>
</feature>
<feature type="domain" description="C2H2-type" evidence="10">
    <location>
        <begin position="267"/>
        <end position="294"/>
    </location>
</feature>
<dbReference type="FunFam" id="3.30.160.60:FF:000614">
    <property type="entry name" value="Zinc finger protein 142"/>
    <property type="match status" value="1"/>
</dbReference>
<feature type="compositionally biased region" description="Polar residues" evidence="9">
    <location>
        <begin position="1083"/>
        <end position="1095"/>
    </location>
</feature>
<dbReference type="STRING" id="113540.ENSSFOP00015055484"/>
<dbReference type="SMART" id="SM00355">
    <property type="entry name" value="ZnF_C2H2"/>
    <property type="match status" value="36"/>
</dbReference>
<feature type="compositionally biased region" description="Basic residues" evidence="9">
    <location>
        <begin position="168"/>
        <end position="177"/>
    </location>
</feature>
<feature type="domain" description="C2H2-type" evidence="10">
    <location>
        <begin position="1617"/>
        <end position="1644"/>
    </location>
</feature>
<reference evidence="11 12" key="1">
    <citation type="submission" date="2015-08" db="EMBL/GenBank/DDBJ databases">
        <title>The genome of the Asian arowana (Scleropages formosus).</title>
        <authorList>
            <person name="Tan M.H."/>
            <person name="Gan H.M."/>
            <person name="Croft L.J."/>
            <person name="Austin C.M."/>
        </authorList>
    </citation>
    <scope>NUCLEOTIDE SEQUENCE [LARGE SCALE GENOMIC DNA]</scope>
    <source>
        <strain evidence="11">Aro1</strain>
    </source>
</reference>
<feature type="domain" description="C2H2-type" evidence="10">
    <location>
        <begin position="1275"/>
        <end position="1299"/>
    </location>
</feature>
<dbReference type="FunFam" id="3.30.160.60:FF:001657">
    <property type="entry name" value="Zinc finger protein 142"/>
    <property type="match status" value="1"/>
</dbReference>
<dbReference type="InterPro" id="IPR036236">
    <property type="entry name" value="Znf_C2H2_sf"/>
</dbReference>
<dbReference type="InterPro" id="IPR057828">
    <property type="entry name" value="Znf_C2H2_ZNF142_13th"/>
</dbReference>
<feature type="domain" description="C2H2-type" evidence="10">
    <location>
        <begin position="649"/>
        <end position="677"/>
    </location>
</feature>
<sequence>MCRKMLCGNAGEQLIEELAGTRQKAQVRAGCPEERHPWESSTDRGRNCGQSHCRAAQNCASDSQQFKHKRPACDQAFHSSAALKQPPRIHRGKSIGCPRAERHFSGEDRWAYQQHLSTMHGLQLVPCSNRSCSLTFPTQAEMEQHKQVHAPFRCHLCDYATASTRQLREHHRGHRGSRGTQGGGESSKMESRGEGTVPLGGEQAGIAGAESQEEQLEVDGESVEQQHSGKGGGEEEHVEETTAGSDPKDYRFKGHVAEGTEHLYRTHMCPECRRCFKKRTHLLEHLHLHFPDPQLQCPTCQHYFTSKSKLRIHLLREAGQKPHRCHLCQYGAVERNSLRRHLASVHGGEGADSLGPSEEYPCPTCGERFQQSQALKAHMKSHRSVSRQPLRCFQEGCGFQGSDRRMLQRHAREAHGVKAVQCRHHACGAFFANQEAMEMHRRTHLAFHCPNCDFSCSNKSAFQRHKRQGHAGTLELRCAFCPFSTFNPVEFEEHISRLHANEKTHRCAQCNFVTAHKRVLGRHMLLHSGEKPHKCKLCDFRCRDETYLSKHMLTHSDDKNHMCAECGYVTKWKHYLNVHMRKHAGDLRYRCDQCPYRCHRADQLSSHKLRHQEKSLMCEVCAFSCKRKYELRRHMELKHASGDVQAPLFQCKYCPYGTQYRQALRNHENCKHTRHREFRCALCQYITFSSTSFFLHKRKAHGYVPGDRAWLDSYAERERANGGFGSDLLRDLSGEQAAPTATEAEDSRAADFGKAADLTRNERLGEGGGAIPANGATSSGECQVVSLSEASVLQRMDDAGECCTLVLTTVANMESAGAASTPGHSDCEGLADLQRSFQEPRGSPARDVCCRVSGVEEDEAVMVHGVGPSDGEESAGAPEMLTWQACEDDRPGDKAVGAGESSPPESRLMALRRQDKEQVDALVLEGRVQMLVVEAKDRTHRCDRCDFATHRPASLAQHRRSCRARRSALLCKDCGAEYKQQRGLETHRLRKCPVLLKKSRRFPARLTLDPPTQDQGEPGNECMAVPSGSISVGETISMERELNGEGVQSSLAEALGTSWEKKDNSAEGRRRTAGTAAKDPASAVTSPSGTVEMQGYSQVDGRFECRRCPFSSRRLATIERHRISCAKAAPKPEQRKEAIAIGSPEDADTDGEREDEDEDVGEIVEEAQKETKGGHRFSCFSCPFVCHQERALESHRRRGCLKPDEMQCERCSFVAKSHKALSRHALLHSGKKPLRGAAPGGKRERLQCQLCPFTCKQDRCLAQHVALRHEGVRPHRCRFCGFSTTRRYRLEAHESLHTGVGRLPCRLCERTFGTTSKLRLHERRVHERQPTHFCSLCDYGGYGPSDVARHTLSCHVGAPSHTCDLCGVSFSSDAALKQHRRRQHREPDSLSCPHCDFTCSGRATLMTHLRQQHPRLECATCRAEFPSRETLEEHRQTHLAQRCPVCPFAARGKQTLAQHLLDEHEDGPAEDKVLRCAACDFACRHRLVFEQHYHMRIHQDERKYLCPECGYKCKWVNQLKYHMTKHTGAKPYMCEECDYRTNRADALRVHRETRHRDARPFICEKCGKGFKTRFLLRTHQRRHSEARPYVCRLCRRAFRWPAGLRHHFLTHTQRQPFHCCHCPYRARQRFQVLKHIRRHHPEQPPEQGVGRDPGPHTVSLHEARLELREEMGPETERTQVGEEQEAGPETEQVHPTHFPLPLENVCHTVQL</sequence>
<evidence type="ECO:0000256" key="4">
    <source>
        <dbReference type="ARBA" id="ARBA00022771"/>
    </source>
</evidence>
<evidence type="ECO:0000256" key="3">
    <source>
        <dbReference type="ARBA" id="ARBA00022737"/>
    </source>
</evidence>
<feature type="domain" description="C2H2-type" evidence="10">
    <location>
        <begin position="1532"/>
        <end position="1560"/>
    </location>
</feature>
<comment type="caution">
    <text evidence="11">The sequence shown here is derived from an EMBL/GenBank/DDBJ whole genome shotgun (WGS) entry which is preliminary data.</text>
</comment>
<feature type="domain" description="C2H2-type" evidence="10">
    <location>
        <begin position="420"/>
        <end position="444"/>
    </location>
</feature>
<feature type="domain" description="C2H2-type" evidence="10">
    <location>
        <begin position="1504"/>
        <end position="1531"/>
    </location>
</feature>
<evidence type="ECO:0000256" key="5">
    <source>
        <dbReference type="ARBA" id="ARBA00022833"/>
    </source>
</evidence>
<evidence type="ECO:0000256" key="2">
    <source>
        <dbReference type="ARBA" id="ARBA00022723"/>
    </source>
</evidence>
<feature type="domain" description="C2H2-type" evidence="10">
    <location>
        <begin position="1206"/>
        <end position="1233"/>
    </location>
</feature>
<keyword evidence="2" id="KW-0479">Metal-binding</keyword>
<name>A0A0P7UQC6_SCLFO</name>
<keyword evidence="3" id="KW-0677">Repeat</keyword>
<dbReference type="PANTHER" id="PTHR24403">
    <property type="entry name" value="ZINC FINGER PROTEIN"/>
    <property type="match status" value="1"/>
</dbReference>
<feature type="domain" description="C2H2-type" evidence="10">
    <location>
        <begin position="447"/>
        <end position="475"/>
    </location>
</feature>
<organism evidence="11 12">
    <name type="scientific">Scleropages formosus</name>
    <name type="common">Asian bonytongue</name>
    <name type="synonym">Osteoglossum formosum</name>
    <dbReference type="NCBI Taxonomy" id="113540"/>
    <lineage>
        <taxon>Eukaryota</taxon>
        <taxon>Metazoa</taxon>
        <taxon>Chordata</taxon>
        <taxon>Craniata</taxon>
        <taxon>Vertebrata</taxon>
        <taxon>Euteleostomi</taxon>
        <taxon>Actinopterygii</taxon>
        <taxon>Neopterygii</taxon>
        <taxon>Teleostei</taxon>
        <taxon>Osteoglossocephala</taxon>
        <taxon>Osteoglossomorpha</taxon>
        <taxon>Osteoglossiformes</taxon>
        <taxon>Osteoglossidae</taxon>
        <taxon>Scleropages</taxon>
    </lineage>
</organism>
<feature type="compositionally biased region" description="Basic and acidic residues" evidence="9">
    <location>
        <begin position="1059"/>
        <end position="1070"/>
    </location>
</feature>
<accession>A0A0P7UQC6</accession>
<evidence type="ECO:0000256" key="9">
    <source>
        <dbReference type="SAM" id="MobiDB-lite"/>
    </source>
</evidence>
<feature type="region of interest" description="Disordered" evidence="9">
    <location>
        <begin position="1128"/>
        <end position="1159"/>
    </location>
</feature>
<feature type="domain" description="C2H2-type" evidence="10">
    <location>
        <begin position="1303"/>
        <end position="1331"/>
    </location>
</feature>
<feature type="domain" description="C2H2-type" evidence="10">
    <location>
        <begin position="1416"/>
        <end position="1443"/>
    </location>
</feature>
<feature type="domain" description="C2H2-type" evidence="10">
    <location>
        <begin position="323"/>
        <end position="351"/>
    </location>
</feature>
<dbReference type="SUPFAM" id="SSF57667">
    <property type="entry name" value="beta-beta-alpha zinc fingers"/>
    <property type="match status" value="10"/>
</dbReference>
<dbReference type="GO" id="GO:0010468">
    <property type="term" value="P:regulation of gene expression"/>
    <property type="evidence" value="ECO:0007669"/>
    <property type="project" value="TreeGrafter"/>
</dbReference>
<dbReference type="InterPro" id="IPR013087">
    <property type="entry name" value="Znf_C2H2_type"/>
</dbReference>
<dbReference type="GO" id="GO:0008270">
    <property type="term" value="F:zinc ion binding"/>
    <property type="evidence" value="ECO:0007669"/>
    <property type="project" value="UniProtKB-KW"/>
</dbReference>
<proteinExistence type="predicted"/>
<evidence type="ECO:0000256" key="8">
    <source>
        <dbReference type="PROSITE-ProRule" id="PRU00042"/>
    </source>
</evidence>